<reference evidence="1" key="1">
    <citation type="submission" date="2024-05" db="EMBL/GenBank/DDBJ databases">
        <title>Alkalihalobacillus sp. strain MEB203 novel alkaliphilic bacterium from Lonar Lake, India.</title>
        <authorList>
            <person name="Joshi A."/>
            <person name="Thite S."/>
            <person name="Mengade P."/>
        </authorList>
    </citation>
    <scope>NUCLEOTIDE SEQUENCE</scope>
    <source>
        <strain evidence="1">MEB 203</strain>
    </source>
</reference>
<name>A0ABT5VPI0_9BACI</name>
<keyword evidence="2" id="KW-1185">Reference proteome</keyword>
<dbReference type="RefSeq" id="WP_275120760.1">
    <property type="nucleotide sequence ID" value="NZ_JAOTPO010000027.1"/>
</dbReference>
<accession>A0ABT5VPI0</accession>
<proteinExistence type="predicted"/>
<gene>
    <name evidence="1" type="ORF">N7Z68_22985</name>
</gene>
<organism evidence="1 2">
    <name type="scientific">Alkalihalobacterium chitinilyticum</name>
    <dbReference type="NCBI Taxonomy" id="2980103"/>
    <lineage>
        <taxon>Bacteria</taxon>
        <taxon>Bacillati</taxon>
        <taxon>Bacillota</taxon>
        <taxon>Bacilli</taxon>
        <taxon>Bacillales</taxon>
        <taxon>Bacillaceae</taxon>
        <taxon>Alkalihalobacterium</taxon>
    </lineage>
</organism>
<comment type="caution">
    <text evidence="1">The sequence shown here is derived from an EMBL/GenBank/DDBJ whole genome shotgun (WGS) entry which is preliminary data.</text>
</comment>
<evidence type="ECO:0000313" key="2">
    <source>
        <dbReference type="Proteomes" id="UP001148125"/>
    </source>
</evidence>
<sequence length="45" mass="5181">MELLTGIAIIIILFVSSSVIEKRLKNIESQNNQVIELLKEIRDKK</sequence>
<evidence type="ECO:0008006" key="3">
    <source>
        <dbReference type="Google" id="ProtNLM"/>
    </source>
</evidence>
<dbReference type="Proteomes" id="UP001148125">
    <property type="component" value="Unassembled WGS sequence"/>
</dbReference>
<evidence type="ECO:0000313" key="1">
    <source>
        <dbReference type="EMBL" id="MDE5416174.1"/>
    </source>
</evidence>
<dbReference type="EMBL" id="JAOTPO010000027">
    <property type="protein sequence ID" value="MDE5416174.1"/>
    <property type="molecule type" value="Genomic_DNA"/>
</dbReference>
<protein>
    <recommendedName>
        <fullName evidence="3">DUF4083 domain-containing protein</fullName>
    </recommendedName>
</protein>